<accession>A0AAD1XFM4</accession>
<dbReference type="Proteomes" id="UP001295684">
    <property type="component" value="Unassembled WGS sequence"/>
</dbReference>
<reference evidence="1" key="1">
    <citation type="submission" date="2023-07" db="EMBL/GenBank/DDBJ databases">
        <authorList>
            <consortium name="AG Swart"/>
            <person name="Singh M."/>
            <person name="Singh A."/>
            <person name="Seah K."/>
            <person name="Emmerich C."/>
        </authorList>
    </citation>
    <scope>NUCLEOTIDE SEQUENCE</scope>
    <source>
        <strain evidence="1">DP1</strain>
    </source>
</reference>
<protein>
    <submittedName>
        <fullName evidence="1">Uncharacterized protein</fullName>
    </submittedName>
</protein>
<sequence length="81" mass="9914">MLYCQLVIRLKKSGNLNIFWLCVCRSSKALKPHQLLIGYLVHHLLKIWHLNHNSLKAHQHWFNFKEILIFFQRRFLLKVNY</sequence>
<organism evidence="1 2">
    <name type="scientific">Euplotes crassus</name>
    <dbReference type="NCBI Taxonomy" id="5936"/>
    <lineage>
        <taxon>Eukaryota</taxon>
        <taxon>Sar</taxon>
        <taxon>Alveolata</taxon>
        <taxon>Ciliophora</taxon>
        <taxon>Intramacronucleata</taxon>
        <taxon>Spirotrichea</taxon>
        <taxon>Hypotrichia</taxon>
        <taxon>Euplotida</taxon>
        <taxon>Euplotidae</taxon>
        <taxon>Moneuplotes</taxon>
    </lineage>
</organism>
<evidence type="ECO:0000313" key="1">
    <source>
        <dbReference type="EMBL" id="CAI2369716.1"/>
    </source>
</evidence>
<name>A0AAD1XFM4_EUPCR</name>
<comment type="caution">
    <text evidence="1">The sequence shown here is derived from an EMBL/GenBank/DDBJ whole genome shotgun (WGS) entry which is preliminary data.</text>
</comment>
<keyword evidence="2" id="KW-1185">Reference proteome</keyword>
<gene>
    <name evidence="1" type="ORF">ECRASSUSDP1_LOCUS11019</name>
</gene>
<dbReference type="AlphaFoldDB" id="A0AAD1XFM4"/>
<evidence type="ECO:0000313" key="2">
    <source>
        <dbReference type="Proteomes" id="UP001295684"/>
    </source>
</evidence>
<dbReference type="EMBL" id="CAMPGE010010870">
    <property type="protein sequence ID" value="CAI2369716.1"/>
    <property type="molecule type" value="Genomic_DNA"/>
</dbReference>
<proteinExistence type="predicted"/>